<evidence type="ECO:0000256" key="1">
    <source>
        <dbReference type="SAM" id="MobiDB-lite"/>
    </source>
</evidence>
<protein>
    <submittedName>
        <fullName evidence="3">Uncharacterized protein</fullName>
    </submittedName>
</protein>
<evidence type="ECO:0000256" key="2">
    <source>
        <dbReference type="SAM" id="Phobius"/>
    </source>
</evidence>
<sequence length="151" mass="17546">MPESPNSNRDPRQNAAWQAAQQWRERARQTRPTGLAGSLKMLLTWLLFGAMMIVAMVLGLFLLLVGWAMLPFLRHRMKKRMEQMRADQAQGVGGGAHYRETHYRETRRNGEAYRERSYRKQQVLEGDYVVRDKEVKDGEVNDKNRKGPDVS</sequence>
<reference evidence="4" key="1">
    <citation type="submission" date="2016-10" db="EMBL/GenBank/DDBJ databases">
        <authorList>
            <person name="Varghese N."/>
            <person name="Submissions S."/>
        </authorList>
    </citation>
    <scope>NUCLEOTIDE SEQUENCE [LARGE SCALE GENOMIC DNA]</scope>
    <source>
        <strain evidence="4">CGMCC 1.6981</strain>
    </source>
</reference>
<keyword evidence="4" id="KW-1185">Reference proteome</keyword>
<dbReference type="EMBL" id="FPBP01000006">
    <property type="protein sequence ID" value="SFU67709.1"/>
    <property type="molecule type" value="Genomic_DNA"/>
</dbReference>
<organism evidence="3 4">
    <name type="scientific">Halomonas korlensis</name>
    <dbReference type="NCBI Taxonomy" id="463301"/>
    <lineage>
        <taxon>Bacteria</taxon>
        <taxon>Pseudomonadati</taxon>
        <taxon>Pseudomonadota</taxon>
        <taxon>Gammaproteobacteria</taxon>
        <taxon>Oceanospirillales</taxon>
        <taxon>Halomonadaceae</taxon>
        <taxon>Halomonas</taxon>
    </lineage>
</organism>
<gene>
    <name evidence="3" type="ORF">SAMN04487955_10612</name>
</gene>
<feature type="transmembrane region" description="Helical" evidence="2">
    <location>
        <begin position="45"/>
        <end position="73"/>
    </location>
</feature>
<dbReference type="Proteomes" id="UP000198693">
    <property type="component" value="Unassembled WGS sequence"/>
</dbReference>
<keyword evidence="2" id="KW-0812">Transmembrane</keyword>
<dbReference type="RefSeq" id="WP_089795275.1">
    <property type="nucleotide sequence ID" value="NZ_FPBP01000006.1"/>
</dbReference>
<accession>A0A1I7I444</accession>
<dbReference type="OrthoDB" id="6183064at2"/>
<proteinExistence type="predicted"/>
<evidence type="ECO:0000313" key="3">
    <source>
        <dbReference type="EMBL" id="SFU67709.1"/>
    </source>
</evidence>
<dbReference type="STRING" id="463301.SAMN04487955_10612"/>
<name>A0A1I7I444_9GAMM</name>
<evidence type="ECO:0000313" key="4">
    <source>
        <dbReference type="Proteomes" id="UP000198693"/>
    </source>
</evidence>
<dbReference type="AlphaFoldDB" id="A0A1I7I444"/>
<feature type="region of interest" description="Disordered" evidence="1">
    <location>
        <begin position="84"/>
        <end position="119"/>
    </location>
</feature>
<feature type="compositionally biased region" description="Basic and acidic residues" evidence="1">
    <location>
        <begin position="97"/>
        <end position="118"/>
    </location>
</feature>
<keyword evidence="2" id="KW-1133">Transmembrane helix</keyword>
<keyword evidence="2" id="KW-0472">Membrane</keyword>